<feature type="region of interest" description="Disordered" evidence="1">
    <location>
        <begin position="170"/>
        <end position="212"/>
    </location>
</feature>
<dbReference type="Proteomes" id="UP000553632">
    <property type="component" value="Unassembled WGS sequence"/>
</dbReference>
<dbReference type="EMBL" id="JABANO010009900">
    <property type="protein sequence ID" value="KAF4746027.1"/>
    <property type="molecule type" value="Genomic_DNA"/>
</dbReference>
<evidence type="ECO:0000313" key="2">
    <source>
        <dbReference type="EMBL" id="KAF4746027.1"/>
    </source>
</evidence>
<feature type="compositionally biased region" description="Low complexity" evidence="1">
    <location>
        <begin position="123"/>
        <end position="133"/>
    </location>
</feature>
<organism evidence="2 3">
    <name type="scientific">Perkinsus olseni</name>
    <name type="common">Perkinsus atlanticus</name>
    <dbReference type="NCBI Taxonomy" id="32597"/>
    <lineage>
        <taxon>Eukaryota</taxon>
        <taxon>Sar</taxon>
        <taxon>Alveolata</taxon>
        <taxon>Perkinsozoa</taxon>
        <taxon>Perkinsea</taxon>
        <taxon>Perkinsida</taxon>
        <taxon>Perkinsidae</taxon>
        <taxon>Perkinsus</taxon>
    </lineage>
</organism>
<feature type="compositionally biased region" description="Basic residues" evidence="1">
    <location>
        <begin position="180"/>
        <end position="190"/>
    </location>
</feature>
<gene>
    <name evidence="2" type="ORF">FOZ63_016009</name>
</gene>
<sequence length="212" mass="23985">MGCASSTVEVAEGEVYAIKMSGAKQAERSEYEVSKYEEPNIEDTEKEEGTIDEGREKPAIKGGSEPAVMNPAEVPILVGASPDSVEEWHRKRRRSSNDFEEQMWKRCDFGNGSIQHVPPPPSSMRQSPSSTSPLCTILEDSPLSSRQLHYYTPRSSVELTGARSSTTINENWRRSCNRGMPHHHERRRREQFRAPPRYRYHGERGKPAVKVA</sequence>
<feature type="compositionally biased region" description="Basic and acidic residues" evidence="1">
    <location>
        <begin position="25"/>
        <end position="38"/>
    </location>
</feature>
<keyword evidence="3" id="KW-1185">Reference proteome</keyword>
<reference evidence="2 3" key="1">
    <citation type="submission" date="2020-04" db="EMBL/GenBank/DDBJ databases">
        <title>Perkinsus olseni comparative genomics.</title>
        <authorList>
            <person name="Bogema D.R."/>
        </authorList>
    </citation>
    <scope>NUCLEOTIDE SEQUENCE [LARGE SCALE GENOMIC DNA]</scope>
    <source>
        <strain evidence="2 3">ATCC PRA-207</strain>
    </source>
</reference>
<dbReference type="AlphaFoldDB" id="A0A7J6TMI6"/>
<dbReference type="OMA" id="INENWRR"/>
<evidence type="ECO:0000313" key="3">
    <source>
        <dbReference type="Proteomes" id="UP000553632"/>
    </source>
</evidence>
<evidence type="ECO:0000256" key="1">
    <source>
        <dbReference type="SAM" id="MobiDB-lite"/>
    </source>
</evidence>
<comment type="caution">
    <text evidence="2">The sequence shown here is derived from an EMBL/GenBank/DDBJ whole genome shotgun (WGS) entry which is preliminary data.</text>
</comment>
<name>A0A7J6TMI6_PEROL</name>
<proteinExistence type="predicted"/>
<feature type="region of interest" description="Disordered" evidence="1">
    <location>
        <begin position="22"/>
        <end position="71"/>
    </location>
</feature>
<protein>
    <submittedName>
        <fullName evidence="2">Uncharacterized protein</fullName>
    </submittedName>
</protein>
<feature type="region of interest" description="Disordered" evidence="1">
    <location>
        <begin position="110"/>
        <end position="136"/>
    </location>
</feature>
<accession>A0A7J6TMI6</accession>
<feature type="compositionally biased region" description="Basic and acidic residues" evidence="1">
    <location>
        <begin position="47"/>
        <end position="59"/>
    </location>
</feature>